<protein>
    <submittedName>
        <fullName evidence="2">Uncharacterized protein</fullName>
    </submittedName>
</protein>
<reference evidence="2 3" key="1">
    <citation type="submission" date="2017-05" db="EMBL/GenBank/DDBJ databases">
        <authorList>
            <person name="Varghese N."/>
            <person name="Submissions S."/>
        </authorList>
    </citation>
    <scope>NUCLEOTIDE SEQUENCE [LARGE SCALE GENOMIC DNA]</scope>
    <source>
        <strain evidence="2 3">DSM 26001</strain>
    </source>
</reference>
<accession>A0ABY1QTT6</accession>
<proteinExistence type="predicted"/>
<organism evidence="2 3">
    <name type="scientific">Noviherbaspirillum suwonense</name>
    <dbReference type="NCBI Taxonomy" id="1224511"/>
    <lineage>
        <taxon>Bacteria</taxon>
        <taxon>Pseudomonadati</taxon>
        <taxon>Pseudomonadota</taxon>
        <taxon>Betaproteobacteria</taxon>
        <taxon>Burkholderiales</taxon>
        <taxon>Oxalobacteraceae</taxon>
        <taxon>Noviherbaspirillum</taxon>
    </lineage>
</organism>
<dbReference type="EMBL" id="FXUL01000034">
    <property type="protein sequence ID" value="SMP80141.1"/>
    <property type="molecule type" value="Genomic_DNA"/>
</dbReference>
<sequence length="69" mass="8350">MNWRHEMKNQLSQHREMDHPASNKALMTTPPMSRQQFEQIKKQQRENRRLIEEANDARELRRATSEYAA</sequence>
<feature type="compositionally biased region" description="Basic and acidic residues" evidence="1">
    <location>
        <begin position="39"/>
        <end position="69"/>
    </location>
</feature>
<keyword evidence="3" id="KW-1185">Reference proteome</keyword>
<dbReference type="Proteomes" id="UP001158049">
    <property type="component" value="Unassembled WGS sequence"/>
</dbReference>
<evidence type="ECO:0000313" key="2">
    <source>
        <dbReference type="EMBL" id="SMP80141.1"/>
    </source>
</evidence>
<evidence type="ECO:0000313" key="3">
    <source>
        <dbReference type="Proteomes" id="UP001158049"/>
    </source>
</evidence>
<gene>
    <name evidence="2" type="ORF">SAMN06295970_13419</name>
</gene>
<name>A0ABY1QTT6_9BURK</name>
<feature type="region of interest" description="Disordered" evidence="1">
    <location>
        <begin position="1"/>
        <end position="69"/>
    </location>
</feature>
<comment type="caution">
    <text evidence="2">The sequence shown here is derived from an EMBL/GenBank/DDBJ whole genome shotgun (WGS) entry which is preliminary data.</text>
</comment>
<evidence type="ECO:0000256" key="1">
    <source>
        <dbReference type="SAM" id="MobiDB-lite"/>
    </source>
</evidence>
<feature type="compositionally biased region" description="Basic and acidic residues" evidence="1">
    <location>
        <begin position="1"/>
        <end position="21"/>
    </location>
</feature>